<organism evidence="1 2">
    <name type="scientific">Phytophthora rubi</name>
    <dbReference type="NCBI Taxonomy" id="129364"/>
    <lineage>
        <taxon>Eukaryota</taxon>
        <taxon>Sar</taxon>
        <taxon>Stramenopiles</taxon>
        <taxon>Oomycota</taxon>
        <taxon>Peronosporomycetes</taxon>
        <taxon>Peronosporales</taxon>
        <taxon>Peronosporaceae</taxon>
        <taxon>Phytophthora</taxon>
    </lineage>
</organism>
<dbReference type="Proteomes" id="UP000435112">
    <property type="component" value="Unassembled WGS sequence"/>
</dbReference>
<dbReference type="AlphaFoldDB" id="A0A6A3K072"/>
<sequence length="166" mass="17454">MRFRLSAWTATGSTSCALGVRPGSAAASAGSTTRWASGAWYDASYSFLWPSRGSLVVSSAPGVSCGSSAELSSAELRSAEFCASCASLFSEFCASLSSKRTRRAWFRVTAVMFAVVSSAFAESRSTYSTSWILFSTCNSAVRSAFRITRPALASRASVARASAEAL</sequence>
<reference evidence="1 2" key="1">
    <citation type="submission" date="2018-09" db="EMBL/GenBank/DDBJ databases">
        <title>Genomic investigation of the strawberry pathogen Phytophthora fragariae indicates pathogenicity is determined by transcriptional variation in three key races.</title>
        <authorList>
            <person name="Adams T.M."/>
            <person name="Armitage A.D."/>
            <person name="Sobczyk M.K."/>
            <person name="Bates H.J."/>
            <person name="Dunwell J.M."/>
            <person name="Nellist C.F."/>
            <person name="Harrison R.J."/>
        </authorList>
    </citation>
    <scope>NUCLEOTIDE SEQUENCE [LARGE SCALE GENOMIC DNA]</scope>
    <source>
        <strain evidence="1 2">SCRP324</strain>
    </source>
</reference>
<proteinExistence type="predicted"/>
<evidence type="ECO:0000313" key="2">
    <source>
        <dbReference type="Proteomes" id="UP000435112"/>
    </source>
</evidence>
<comment type="caution">
    <text evidence="1">The sequence shown here is derived from an EMBL/GenBank/DDBJ whole genome shotgun (WGS) entry which is preliminary data.</text>
</comment>
<protein>
    <submittedName>
        <fullName evidence="1">Uncharacterized protein</fullName>
    </submittedName>
</protein>
<dbReference type="PROSITE" id="PS51257">
    <property type="entry name" value="PROKAR_LIPOPROTEIN"/>
    <property type="match status" value="1"/>
</dbReference>
<evidence type="ECO:0000313" key="1">
    <source>
        <dbReference type="EMBL" id="KAE8998045.1"/>
    </source>
</evidence>
<dbReference type="EMBL" id="QXFU01001652">
    <property type="protein sequence ID" value="KAE8998045.1"/>
    <property type="molecule type" value="Genomic_DNA"/>
</dbReference>
<name>A0A6A3K072_9STRA</name>
<gene>
    <name evidence="1" type="ORF">PR002_g18855</name>
</gene>
<accession>A0A6A3K072</accession>